<comment type="caution">
    <text evidence="2">The sequence shown here is derived from an EMBL/GenBank/DDBJ whole genome shotgun (WGS) entry which is preliminary data.</text>
</comment>
<evidence type="ECO:0000313" key="3">
    <source>
        <dbReference type="Proteomes" id="UP000293433"/>
    </source>
</evidence>
<protein>
    <submittedName>
        <fullName evidence="2">Uncharacterized protein</fullName>
    </submittedName>
</protein>
<dbReference type="RefSeq" id="WP_130480228.1">
    <property type="nucleotide sequence ID" value="NZ_SGWV01000007.1"/>
</dbReference>
<evidence type="ECO:0000313" key="2">
    <source>
        <dbReference type="EMBL" id="RZS58032.1"/>
    </source>
</evidence>
<name>A0A4Q7LUU8_9BURK</name>
<proteinExistence type="predicted"/>
<keyword evidence="3" id="KW-1185">Reference proteome</keyword>
<keyword evidence="1" id="KW-0175">Coiled coil</keyword>
<evidence type="ECO:0000256" key="1">
    <source>
        <dbReference type="SAM" id="Coils"/>
    </source>
</evidence>
<accession>A0A4Q7LUU8</accession>
<feature type="coiled-coil region" evidence="1">
    <location>
        <begin position="116"/>
        <end position="161"/>
    </location>
</feature>
<dbReference type="AlphaFoldDB" id="A0A4Q7LUU8"/>
<dbReference type="Proteomes" id="UP000293433">
    <property type="component" value="Unassembled WGS sequence"/>
</dbReference>
<sequence length="176" mass="19925">MFLLAQLWIYLLLVAVLGVLIGVSVARRFWSARTEATRMELEFRHTEQLYSVSAENDAALAALEAARWEANVALEQTTADAAGMQARINERDRQIRELSQMLMRVNGDLAKAEGVRRALMTERQKNREELETLRKQVAAGRAELAQALGHHERDRQNLQEQLAAERSFRLQGPVAS</sequence>
<organism evidence="2 3">
    <name type="scientific">Sphaerotilus mobilis</name>
    <dbReference type="NCBI Taxonomy" id="47994"/>
    <lineage>
        <taxon>Bacteria</taxon>
        <taxon>Pseudomonadati</taxon>
        <taxon>Pseudomonadota</taxon>
        <taxon>Betaproteobacteria</taxon>
        <taxon>Burkholderiales</taxon>
        <taxon>Sphaerotilaceae</taxon>
        <taxon>Sphaerotilus</taxon>
    </lineage>
</organism>
<dbReference type="EMBL" id="SGWV01000007">
    <property type="protein sequence ID" value="RZS58032.1"/>
    <property type="molecule type" value="Genomic_DNA"/>
</dbReference>
<gene>
    <name evidence="2" type="ORF">EV685_0309</name>
</gene>
<reference evidence="2 3" key="1">
    <citation type="submission" date="2019-02" db="EMBL/GenBank/DDBJ databases">
        <title>Genomic Encyclopedia of Type Strains, Phase IV (KMG-IV): sequencing the most valuable type-strain genomes for metagenomic binning, comparative biology and taxonomic classification.</title>
        <authorList>
            <person name="Goeker M."/>
        </authorList>
    </citation>
    <scope>NUCLEOTIDE SEQUENCE [LARGE SCALE GENOMIC DNA]</scope>
    <source>
        <strain evidence="2 3">DSM 10617</strain>
    </source>
</reference>
<dbReference type="OrthoDB" id="9846884at2"/>